<dbReference type="AlphaFoldDB" id="A0A7I4YEG9"/>
<dbReference type="Proteomes" id="UP000025227">
    <property type="component" value="Unplaced"/>
</dbReference>
<protein>
    <submittedName>
        <fullName evidence="2">Uncharacterized protein</fullName>
    </submittedName>
</protein>
<accession>A0A7I4YEG9</accession>
<sequence length="17" mass="1841">MEVRPLKTTSPSKRGPG</sequence>
<name>A0A7I4YEG9_HAECO</name>
<evidence type="ECO:0000313" key="1">
    <source>
        <dbReference type="Proteomes" id="UP000025227"/>
    </source>
</evidence>
<dbReference type="WBParaSite" id="HCON_00082375-00001">
    <property type="protein sequence ID" value="HCON_00082375-00001"/>
    <property type="gene ID" value="HCON_00082375"/>
</dbReference>
<reference evidence="2" key="1">
    <citation type="submission" date="2020-12" db="UniProtKB">
        <authorList>
            <consortium name="WormBaseParasite"/>
        </authorList>
    </citation>
    <scope>IDENTIFICATION</scope>
    <source>
        <strain evidence="2">MHco3</strain>
    </source>
</reference>
<evidence type="ECO:0000313" key="2">
    <source>
        <dbReference type="WBParaSite" id="HCON_00082375-00001"/>
    </source>
</evidence>
<keyword evidence="1" id="KW-1185">Reference proteome</keyword>
<organism evidence="1 2">
    <name type="scientific">Haemonchus contortus</name>
    <name type="common">Barber pole worm</name>
    <dbReference type="NCBI Taxonomy" id="6289"/>
    <lineage>
        <taxon>Eukaryota</taxon>
        <taxon>Metazoa</taxon>
        <taxon>Ecdysozoa</taxon>
        <taxon>Nematoda</taxon>
        <taxon>Chromadorea</taxon>
        <taxon>Rhabditida</taxon>
        <taxon>Rhabditina</taxon>
        <taxon>Rhabditomorpha</taxon>
        <taxon>Strongyloidea</taxon>
        <taxon>Trichostrongylidae</taxon>
        <taxon>Haemonchus</taxon>
    </lineage>
</organism>
<proteinExistence type="predicted"/>